<dbReference type="Proteomes" id="UP000076738">
    <property type="component" value="Unassembled WGS sequence"/>
</dbReference>
<keyword evidence="3" id="KW-1185">Reference proteome</keyword>
<evidence type="ECO:0000256" key="1">
    <source>
        <dbReference type="SAM" id="MobiDB-lite"/>
    </source>
</evidence>
<protein>
    <submittedName>
        <fullName evidence="2">Uncharacterized protein</fullName>
    </submittedName>
</protein>
<reference evidence="2 3" key="1">
    <citation type="journal article" date="2016" name="Mol. Biol. Evol.">
        <title>Comparative Genomics of Early-Diverging Mushroom-Forming Fungi Provides Insights into the Origins of Lignocellulose Decay Capabilities.</title>
        <authorList>
            <person name="Nagy L.G."/>
            <person name="Riley R."/>
            <person name="Tritt A."/>
            <person name="Adam C."/>
            <person name="Daum C."/>
            <person name="Floudas D."/>
            <person name="Sun H."/>
            <person name="Yadav J.S."/>
            <person name="Pangilinan J."/>
            <person name="Larsson K.H."/>
            <person name="Matsuura K."/>
            <person name="Barry K."/>
            <person name="Labutti K."/>
            <person name="Kuo R."/>
            <person name="Ohm R.A."/>
            <person name="Bhattacharya S.S."/>
            <person name="Shirouzu T."/>
            <person name="Yoshinaga Y."/>
            <person name="Martin F.M."/>
            <person name="Grigoriev I.V."/>
            <person name="Hibbett D.S."/>
        </authorList>
    </citation>
    <scope>NUCLEOTIDE SEQUENCE [LARGE SCALE GENOMIC DNA]</scope>
    <source>
        <strain evidence="2 3">TUFC12733</strain>
    </source>
</reference>
<evidence type="ECO:0000313" key="3">
    <source>
        <dbReference type="Proteomes" id="UP000076738"/>
    </source>
</evidence>
<sequence length="128" mass="13641">MHVGRSHAKVSYDSADGNTFPVVLSGRNPAFPASPLGRHAHTVKRGASEPPPEEDPFAPTSAISRSLGSTLPPLESKLSEAGWCHPHRRFPTRPGRGEPVVWALLIICGSHRSSNAGCVIPSFQRTSG</sequence>
<gene>
    <name evidence="2" type="ORF">CALVIDRAFT_98010</name>
</gene>
<evidence type="ECO:0000313" key="2">
    <source>
        <dbReference type="EMBL" id="KZO96776.1"/>
    </source>
</evidence>
<organism evidence="2 3">
    <name type="scientific">Calocera viscosa (strain TUFC12733)</name>
    <dbReference type="NCBI Taxonomy" id="1330018"/>
    <lineage>
        <taxon>Eukaryota</taxon>
        <taxon>Fungi</taxon>
        <taxon>Dikarya</taxon>
        <taxon>Basidiomycota</taxon>
        <taxon>Agaricomycotina</taxon>
        <taxon>Dacrymycetes</taxon>
        <taxon>Dacrymycetales</taxon>
        <taxon>Dacrymycetaceae</taxon>
        <taxon>Calocera</taxon>
    </lineage>
</organism>
<name>A0A167MJC6_CALVF</name>
<dbReference type="AlphaFoldDB" id="A0A167MJC6"/>
<proteinExistence type="predicted"/>
<feature type="region of interest" description="Disordered" evidence="1">
    <location>
        <begin position="31"/>
        <end position="73"/>
    </location>
</feature>
<dbReference type="EMBL" id="KV417282">
    <property type="protein sequence ID" value="KZO96776.1"/>
    <property type="molecule type" value="Genomic_DNA"/>
</dbReference>
<accession>A0A167MJC6</accession>